<protein>
    <submittedName>
        <fullName evidence="5">Inositol-3-phosphate synthase</fullName>
    </submittedName>
</protein>
<gene>
    <name evidence="5" type="ORF">KEG57_13320</name>
</gene>
<dbReference type="GO" id="GO:0006021">
    <property type="term" value="P:inositol biosynthetic process"/>
    <property type="evidence" value="ECO:0007669"/>
    <property type="project" value="InterPro"/>
</dbReference>
<dbReference type="GO" id="GO:0008654">
    <property type="term" value="P:phospholipid biosynthetic process"/>
    <property type="evidence" value="ECO:0007669"/>
    <property type="project" value="InterPro"/>
</dbReference>
<dbReference type="InterPro" id="IPR002587">
    <property type="entry name" value="Myo-inos-1-P_Synthase"/>
</dbReference>
<dbReference type="AlphaFoldDB" id="A0A9X4ASS3"/>
<organism evidence="5 6">
    <name type="scientific">Polyangium jinanense</name>
    <dbReference type="NCBI Taxonomy" id="2829994"/>
    <lineage>
        <taxon>Bacteria</taxon>
        <taxon>Pseudomonadati</taxon>
        <taxon>Myxococcota</taxon>
        <taxon>Polyangia</taxon>
        <taxon>Polyangiales</taxon>
        <taxon>Polyangiaceae</taxon>
        <taxon>Polyangium</taxon>
    </lineage>
</organism>
<name>A0A9X4ASS3_9BACT</name>
<keyword evidence="3" id="KW-0812">Transmembrane</keyword>
<dbReference type="SUPFAM" id="SSF51735">
    <property type="entry name" value="NAD(P)-binding Rossmann-fold domains"/>
    <property type="match status" value="1"/>
</dbReference>
<evidence type="ECO:0000259" key="4">
    <source>
        <dbReference type="Pfam" id="PF01658"/>
    </source>
</evidence>
<accession>A0A9X4ASS3</accession>
<feature type="domain" description="Myo-inositol-1-phosphate synthase GAPDH-like" evidence="4">
    <location>
        <begin position="299"/>
        <end position="411"/>
    </location>
</feature>
<dbReference type="Proteomes" id="UP001151081">
    <property type="component" value="Unassembled WGS sequence"/>
</dbReference>
<dbReference type="InterPro" id="IPR013021">
    <property type="entry name" value="Myo-inos-1-P_Synthase_GAPDH"/>
</dbReference>
<dbReference type="Pfam" id="PF01658">
    <property type="entry name" value="Inos-1-P_synth"/>
    <property type="match status" value="1"/>
</dbReference>
<evidence type="ECO:0000313" key="5">
    <source>
        <dbReference type="EMBL" id="MDC3981487.1"/>
    </source>
</evidence>
<evidence type="ECO:0000313" key="6">
    <source>
        <dbReference type="Proteomes" id="UP001151081"/>
    </source>
</evidence>
<dbReference type="PIRSF" id="PIRSF015578">
    <property type="entry name" value="Myoinos-ppht_syn"/>
    <property type="match status" value="1"/>
</dbReference>
<dbReference type="GO" id="GO:0004512">
    <property type="term" value="F:inositol-3-phosphate synthase activity"/>
    <property type="evidence" value="ECO:0007669"/>
    <property type="project" value="InterPro"/>
</dbReference>
<dbReference type="PANTHER" id="PTHR11510">
    <property type="entry name" value="MYO-INOSITOL-1 PHOSPHATE SYNTHASE"/>
    <property type="match status" value="1"/>
</dbReference>
<evidence type="ECO:0000256" key="3">
    <source>
        <dbReference type="SAM" id="Phobius"/>
    </source>
</evidence>
<evidence type="ECO:0000256" key="1">
    <source>
        <dbReference type="ARBA" id="ARBA00010813"/>
    </source>
</evidence>
<feature type="compositionally biased region" description="Low complexity" evidence="2">
    <location>
        <begin position="1"/>
        <end position="30"/>
    </location>
</feature>
<evidence type="ECO:0000256" key="2">
    <source>
        <dbReference type="SAM" id="MobiDB-lite"/>
    </source>
</evidence>
<sequence length="488" mass="54146">MASSEGSNGSSDRSPRAPAARASCAPRTSANHPPEIERAWLRRCQGSRRAVRERPQTIRPATGKLAVLLPGLGAVATTFIAGVLLARKGLEKPIGSLTQMGTIRLGKRTEDRSPLVREAFPLASLDDLVFGAWDIFPDNALEVARHAEVLEARHIDAVAAELAQIEPMRGAFYPEYVRRLHGTHVKAARSKAEMVEQVREDIRQFVRRHGAERAVAIWCGSTEVFIAPGAVHQSIAAFEAGLAADDPSISSSQIYAWACLKERVPFANGAPNLCVDFPAAWQLAREMGVPIAGKDFKTGQTLMKTILAPGLKARSLGLQGWFSTNILGNRDGEVLDDPNSFKTKEVSKLGVLEQILQPQRYPDLYGEIYHKVRIEYYPPRGDAKEGWDNLDIFGWLGYPMQIKVNFLCRDSILAAPIVLDLALLLDLAARASMRGTQEWLSFYFKSPMTAPELYPEHDLFIQSMKLKNTLRWMIGEELITHLGNEYYD</sequence>
<dbReference type="Gene3D" id="3.40.50.720">
    <property type="entry name" value="NAD(P)-binding Rossmann-like Domain"/>
    <property type="match status" value="1"/>
</dbReference>
<reference evidence="5 6" key="1">
    <citation type="submission" date="2021-04" db="EMBL/GenBank/DDBJ databases">
        <title>Genome analysis of Polyangium sp.</title>
        <authorList>
            <person name="Li Y."/>
            <person name="Wang J."/>
        </authorList>
    </citation>
    <scope>NUCLEOTIDE SEQUENCE [LARGE SCALE GENOMIC DNA]</scope>
    <source>
        <strain evidence="5 6">SDU14</strain>
    </source>
</reference>
<feature type="transmembrane region" description="Helical" evidence="3">
    <location>
        <begin position="65"/>
        <end position="86"/>
    </location>
</feature>
<dbReference type="InterPro" id="IPR036291">
    <property type="entry name" value="NAD(P)-bd_dom_sf"/>
</dbReference>
<keyword evidence="6" id="KW-1185">Reference proteome</keyword>
<keyword evidence="3" id="KW-0472">Membrane</keyword>
<keyword evidence="3" id="KW-1133">Transmembrane helix</keyword>
<feature type="region of interest" description="Disordered" evidence="2">
    <location>
        <begin position="1"/>
        <end position="36"/>
    </location>
</feature>
<proteinExistence type="inferred from homology"/>
<dbReference type="SUPFAM" id="SSF55347">
    <property type="entry name" value="Glyceraldehyde-3-phosphate dehydrogenase-like, C-terminal domain"/>
    <property type="match status" value="1"/>
</dbReference>
<comment type="similarity">
    <text evidence="1">Belongs to the myo-inositol 1-phosphate synthase family.</text>
</comment>
<dbReference type="Gene3D" id="3.30.360.10">
    <property type="entry name" value="Dihydrodipicolinate Reductase, domain 2"/>
    <property type="match status" value="1"/>
</dbReference>
<dbReference type="Pfam" id="PF07994">
    <property type="entry name" value="NAD_binding_5"/>
    <property type="match status" value="1"/>
</dbReference>
<dbReference type="EMBL" id="JAGTJJ010000005">
    <property type="protein sequence ID" value="MDC3981487.1"/>
    <property type="molecule type" value="Genomic_DNA"/>
</dbReference>
<comment type="caution">
    <text evidence="5">The sequence shown here is derived from an EMBL/GenBank/DDBJ whole genome shotgun (WGS) entry which is preliminary data.</text>
</comment>